<dbReference type="KEGG" id="coy:HF329_05675"/>
<organism evidence="2 3">
    <name type="scientific">Chitinophaga oryzae</name>
    <dbReference type="NCBI Taxonomy" id="2725414"/>
    <lineage>
        <taxon>Bacteria</taxon>
        <taxon>Pseudomonadati</taxon>
        <taxon>Bacteroidota</taxon>
        <taxon>Chitinophagia</taxon>
        <taxon>Chitinophagales</taxon>
        <taxon>Chitinophagaceae</taxon>
        <taxon>Chitinophaga</taxon>
    </lineage>
</organism>
<name>A0AAE6ZEN5_9BACT</name>
<keyword evidence="1" id="KW-0732">Signal</keyword>
<evidence type="ECO:0000313" key="2">
    <source>
        <dbReference type="EMBL" id="QJB30815.1"/>
    </source>
</evidence>
<evidence type="ECO:0000256" key="1">
    <source>
        <dbReference type="SAM" id="SignalP"/>
    </source>
</evidence>
<dbReference type="AlphaFoldDB" id="A0AAE6ZEN5"/>
<feature type="chain" id="PRO_5042118338" evidence="1">
    <location>
        <begin position="23"/>
        <end position="84"/>
    </location>
</feature>
<reference evidence="3" key="1">
    <citation type="submission" date="2020-04" db="EMBL/GenBank/DDBJ databases">
        <authorList>
            <person name="Kittiwongwattana C."/>
        </authorList>
    </citation>
    <scope>NUCLEOTIDE SEQUENCE [LARGE SCALE GENOMIC DNA]</scope>
    <source>
        <strain evidence="3">1310</strain>
    </source>
</reference>
<dbReference type="EMBL" id="CP051205">
    <property type="protein sequence ID" value="QJB30815.1"/>
    <property type="molecule type" value="Genomic_DNA"/>
</dbReference>
<dbReference type="Proteomes" id="UP000502421">
    <property type="component" value="Chromosome"/>
</dbReference>
<feature type="signal peptide" evidence="1">
    <location>
        <begin position="1"/>
        <end position="22"/>
    </location>
</feature>
<proteinExistence type="predicted"/>
<gene>
    <name evidence="2" type="ORF">HF329_05675</name>
</gene>
<sequence length="84" mass="9332">MKKIINVYSVLATFVGIGGAYASQQSTKNAQLFTVYNWYTVYGQYRLTGTTVTARIAECPIEGSFVCLKGTRFGYPRATMGRPF</sequence>
<dbReference type="RefSeq" id="WP_168803093.1">
    <property type="nucleotide sequence ID" value="NZ_CP051205.1"/>
</dbReference>
<accession>A0AAE6ZEN5</accession>
<evidence type="ECO:0000313" key="3">
    <source>
        <dbReference type="Proteomes" id="UP000502421"/>
    </source>
</evidence>
<protein>
    <submittedName>
        <fullName evidence="2">Uncharacterized protein</fullName>
    </submittedName>
</protein>